<evidence type="ECO:0000313" key="2">
    <source>
        <dbReference type="EMBL" id="OYX30862.1"/>
    </source>
</evidence>
<keyword evidence="1" id="KW-0472">Membrane</keyword>
<accession>A0A258FGG8</accession>
<dbReference type="EMBL" id="NCEB01000038">
    <property type="protein sequence ID" value="OYX30862.1"/>
    <property type="molecule type" value="Genomic_DNA"/>
</dbReference>
<protein>
    <submittedName>
        <fullName evidence="2">Uncharacterized protein</fullName>
    </submittedName>
</protein>
<dbReference type="Proteomes" id="UP000215595">
    <property type="component" value="Unassembled WGS sequence"/>
</dbReference>
<gene>
    <name evidence="2" type="ORF">B7Z01_13555</name>
</gene>
<keyword evidence="1" id="KW-0812">Transmembrane</keyword>
<organism evidence="2 3">
    <name type="scientific">Brevundimonas subvibrioides</name>
    <dbReference type="NCBI Taxonomy" id="74313"/>
    <lineage>
        <taxon>Bacteria</taxon>
        <taxon>Pseudomonadati</taxon>
        <taxon>Pseudomonadota</taxon>
        <taxon>Alphaproteobacteria</taxon>
        <taxon>Caulobacterales</taxon>
        <taxon>Caulobacteraceae</taxon>
        <taxon>Brevundimonas</taxon>
    </lineage>
</organism>
<reference evidence="2 3" key="1">
    <citation type="submission" date="2017-03" db="EMBL/GenBank/DDBJ databases">
        <title>Lifting the veil on microbial sulfur biogeochemistry in mining wastewaters.</title>
        <authorList>
            <person name="Kantor R.S."/>
            <person name="Colenbrander Nelson T."/>
            <person name="Marshall S."/>
            <person name="Bennett D."/>
            <person name="Apte S."/>
            <person name="Camacho D."/>
            <person name="Thomas B.C."/>
            <person name="Warren L.A."/>
            <person name="Banfield J.F."/>
        </authorList>
    </citation>
    <scope>NUCLEOTIDE SEQUENCE [LARGE SCALE GENOMIC DNA]</scope>
    <source>
        <strain evidence="2">32-69-9</strain>
    </source>
</reference>
<feature type="transmembrane region" description="Helical" evidence="1">
    <location>
        <begin position="12"/>
        <end position="43"/>
    </location>
</feature>
<keyword evidence="1" id="KW-1133">Transmembrane helix</keyword>
<sequence length="72" mass="7115">MSHIASGLAAAVLLLIVFMAAGVVVVAALAAAIAAGLISLIAYRVARGALARAGQERRIAQDTQPAVPPPAA</sequence>
<dbReference type="AlphaFoldDB" id="A0A258FGG8"/>
<evidence type="ECO:0000256" key="1">
    <source>
        <dbReference type="SAM" id="Phobius"/>
    </source>
</evidence>
<evidence type="ECO:0000313" key="3">
    <source>
        <dbReference type="Proteomes" id="UP000215595"/>
    </source>
</evidence>
<name>A0A258FGG8_9CAUL</name>
<comment type="caution">
    <text evidence="2">The sequence shown here is derived from an EMBL/GenBank/DDBJ whole genome shotgun (WGS) entry which is preliminary data.</text>
</comment>
<proteinExistence type="predicted"/>